<evidence type="ECO:0000313" key="2">
    <source>
        <dbReference type="Proteomes" id="UP000054538"/>
    </source>
</evidence>
<organism evidence="1 2">
    <name type="scientific">Paxillus rubicundulus Ve08.2h10</name>
    <dbReference type="NCBI Taxonomy" id="930991"/>
    <lineage>
        <taxon>Eukaryota</taxon>
        <taxon>Fungi</taxon>
        <taxon>Dikarya</taxon>
        <taxon>Basidiomycota</taxon>
        <taxon>Agaricomycotina</taxon>
        <taxon>Agaricomycetes</taxon>
        <taxon>Agaricomycetidae</taxon>
        <taxon>Boletales</taxon>
        <taxon>Paxilineae</taxon>
        <taxon>Paxillaceae</taxon>
        <taxon>Paxillus</taxon>
    </lineage>
</organism>
<reference evidence="1 2" key="1">
    <citation type="submission" date="2014-04" db="EMBL/GenBank/DDBJ databases">
        <authorList>
            <consortium name="DOE Joint Genome Institute"/>
            <person name="Kuo A."/>
            <person name="Kohler A."/>
            <person name="Jargeat P."/>
            <person name="Nagy L.G."/>
            <person name="Floudas D."/>
            <person name="Copeland A."/>
            <person name="Barry K.W."/>
            <person name="Cichocki N."/>
            <person name="Veneault-Fourrey C."/>
            <person name="LaButti K."/>
            <person name="Lindquist E.A."/>
            <person name="Lipzen A."/>
            <person name="Lundell T."/>
            <person name="Morin E."/>
            <person name="Murat C."/>
            <person name="Sun H."/>
            <person name="Tunlid A."/>
            <person name="Henrissat B."/>
            <person name="Grigoriev I.V."/>
            <person name="Hibbett D.S."/>
            <person name="Martin F."/>
            <person name="Nordberg H.P."/>
            <person name="Cantor M.N."/>
            <person name="Hua S.X."/>
        </authorList>
    </citation>
    <scope>NUCLEOTIDE SEQUENCE [LARGE SCALE GENOMIC DNA]</scope>
    <source>
        <strain evidence="1 2">Ve08.2h10</strain>
    </source>
</reference>
<gene>
    <name evidence="1" type="ORF">PAXRUDRAFT_519852</name>
</gene>
<dbReference type="HOGENOM" id="CLU_2441517_0_0_1"/>
<protein>
    <submittedName>
        <fullName evidence="1">Uncharacterized protein</fullName>
    </submittedName>
</protein>
<keyword evidence="2" id="KW-1185">Reference proteome</keyword>
<accession>A0A0D0DNE1</accession>
<proteinExistence type="predicted"/>
<name>A0A0D0DNE1_9AGAM</name>
<sequence length="90" mass="10225">MGAHHYLGILQKSKMQNCCRTTRGTLPKACRVPVVSQIFCVEPEEGERRLDSASYMATIDLFPVGTAKTRVGWERNMYMKNARIMFLARG</sequence>
<dbReference type="AlphaFoldDB" id="A0A0D0DNE1"/>
<dbReference type="Proteomes" id="UP000054538">
    <property type="component" value="Unassembled WGS sequence"/>
</dbReference>
<reference evidence="2" key="2">
    <citation type="submission" date="2015-01" db="EMBL/GenBank/DDBJ databases">
        <title>Evolutionary Origins and Diversification of the Mycorrhizal Mutualists.</title>
        <authorList>
            <consortium name="DOE Joint Genome Institute"/>
            <consortium name="Mycorrhizal Genomics Consortium"/>
            <person name="Kohler A."/>
            <person name="Kuo A."/>
            <person name="Nagy L.G."/>
            <person name="Floudas D."/>
            <person name="Copeland A."/>
            <person name="Barry K.W."/>
            <person name="Cichocki N."/>
            <person name="Veneault-Fourrey C."/>
            <person name="LaButti K."/>
            <person name="Lindquist E.A."/>
            <person name="Lipzen A."/>
            <person name="Lundell T."/>
            <person name="Morin E."/>
            <person name="Murat C."/>
            <person name="Riley R."/>
            <person name="Ohm R."/>
            <person name="Sun H."/>
            <person name="Tunlid A."/>
            <person name="Henrissat B."/>
            <person name="Grigoriev I.V."/>
            <person name="Hibbett D.S."/>
            <person name="Martin F."/>
        </authorList>
    </citation>
    <scope>NUCLEOTIDE SEQUENCE [LARGE SCALE GENOMIC DNA]</scope>
    <source>
        <strain evidence="2">Ve08.2h10</strain>
    </source>
</reference>
<dbReference type="InParanoid" id="A0A0D0DNE1"/>
<dbReference type="EMBL" id="KN825192">
    <property type="protein sequence ID" value="KIK93353.1"/>
    <property type="molecule type" value="Genomic_DNA"/>
</dbReference>
<evidence type="ECO:0000313" key="1">
    <source>
        <dbReference type="EMBL" id="KIK93353.1"/>
    </source>
</evidence>